<dbReference type="InterPro" id="IPR000873">
    <property type="entry name" value="AMP-dep_synth/lig_dom"/>
</dbReference>
<organism evidence="2">
    <name type="scientific">marine sediment metagenome</name>
    <dbReference type="NCBI Taxonomy" id="412755"/>
    <lineage>
        <taxon>unclassified sequences</taxon>
        <taxon>metagenomes</taxon>
        <taxon>ecological metagenomes</taxon>
    </lineage>
</organism>
<dbReference type="Pfam" id="PF00501">
    <property type="entry name" value="AMP-binding"/>
    <property type="match status" value="1"/>
</dbReference>
<dbReference type="Gene3D" id="3.40.50.12780">
    <property type="entry name" value="N-terminal domain of ligase-like"/>
    <property type="match status" value="1"/>
</dbReference>
<evidence type="ECO:0000259" key="1">
    <source>
        <dbReference type="Pfam" id="PF00501"/>
    </source>
</evidence>
<feature type="non-terminal residue" evidence="2">
    <location>
        <position position="239"/>
    </location>
</feature>
<dbReference type="EMBL" id="BARV01034869">
    <property type="protein sequence ID" value="GAI51391.1"/>
    <property type="molecule type" value="Genomic_DNA"/>
</dbReference>
<dbReference type="InterPro" id="IPR050237">
    <property type="entry name" value="ATP-dep_AMP-bd_enzyme"/>
</dbReference>
<dbReference type="PANTHER" id="PTHR43767">
    <property type="entry name" value="LONG-CHAIN-FATTY-ACID--COA LIGASE"/>
    <property type="match status" value="1"/>
</dbReference>
<evidence type="ECO:0000313" key="2">
    <source>
        <dbReference type="EMBL" id="GAI51391.1"/>
    </source>
</evidence>
<dbReference type="SUPFAM" id="SSF56801">
    <property type="entry name" value="Acetyl-CoA synthetase-like"/>
    <property type="match status" value="1"/>
</dbReference>
<gene>
    <name evidence="2" type="ORF">S06H3_54506</name>
</gene>
<dbReference type="PANTHER" id="PTHR43767:SF1">
    <property type="entry name" value="NONRIBOSOMAL PEPTIDE SYNTHASE PES1 (EUROFUNG)-RELATED"/>
    <property type="match status" value="1"/>
</dbReference>
<feature type="non-terminal residue" evidence="2">
    <location>
        <position position="1"/>
    </location>
</feature>
<comment type="caution">
    <text evidence="2">The sequence shown here is derived from an EMBL/GenBank/DDBJ whole genome shotgun (WGS) entry which is preliminary data.</text>
</comment>
<proteinExistence type="predicted"/>
<reference evidence="2" key="1">
    <citation type="journal article" date="2014" name="Front. Microbiol.">
        <title>High frequency of phylogenetically diverse reductive dehalogenase-homologous genes in deep subseafloor sedimentary metagenomes.</title>
        <authorList>
            <person name="Kawai M."/>
            <person name="Futagami T."/>
            <person name="Toyoda A."/>
            <person name="Takaki Y."/>
            <person name="Nishi S."/>
            <person name="Hori S."/>
            <person name="Arai W."/>
            <person name="Tsubouchi T."/>
            <person name="Morono Y."/>
            <person name="Uchiyama I."/>
            <person name="Ito T."/>
            <person name="Fujiyama A."/>
            <person name="Inagaki F."/>
            <person name="Takami H."/>
        </authorList>
    </citation>
    <scope>NUCLEOTIDE SEQUENCE</scope>
    <source>
        <strain evidence="2">Expedition CK06-06</strain>
    </source>
</reference>
<name>X1Q9B3_9ZZZZ</name>
<dbReference type="AlphaFoldDB" id="X1Q9B3"/>
<dbReference type="InterPro" id="IPR042099">
    <property type="entry name" value="ANL_N_sf"/>
</dbReference>
<accession>X1Q9B3</accession>
<feature type="domain" description="AMP-dependent synthetase/ligase" evidence="1">
    <location>
        <begin position="15"/>
        <end position="237"/>
    </location>
</feature>
<protein>
    <recommendedName>
        <fullName evidence="1">AMP-dependent synthetase/ligase domain-containing protein</fullName>
    </recommendedName>
</protein>
<sequence length="239" mass="26268">TKEPYPKMSVHSLLDAAAAEFPDKHACFYLGNEITYKDLKLLADSLAAALADLGVRKGDKVATILPNCPQFIISDFGILKAGATHVPCSPLHKAADLIYEIGDSGAETVICCDESLELVDSIKDKTKIKRIIVTSVMDYSLEKPELKQIPGTYQFRDLIANHEPKPPEVDIDPIKDLAVLVFTGGATGLPKGVMLTHYNRLVAMTHIAWYIEPLKVGIRGKTSVLMPLPLFHQYGHLMM</sequence>